<accession>A0A543J5T3</accession>
<dbReference type="InterPro" id="IPR054712">
    <property type="entry name" value="Cas3-like_dom"/>
</dbReference>
<gene>
    <name evidence="12" type="ORF">FHX81_0437</name>
</gene>
<comment type="caution">
    <text evidence="12">The sequence shown here is derived from an EMBL/GenBank/DDBJ whole genome shotgun (WGS) entry which is preliminary data.</text>
</comment>
<dbReference type="GO" id="GO:0016787">
    <property type="term" value="F:hydrolase activity"/>
    <property type="evidence" value="ECO:0007669"/>
    <property type="project" value="UniProtKB-KW"/>
</dbReference>
<evidence type="ECO:0000256" key="1">
    <source>
        <dbReference type="ARBA" id="ARBA00006847"/>
    </source>
</evidence>
<evidence type="ECO:0000256" key="5">
    <source>
        <dbReference type="ARBA" id="ARBA00022741"/>
    </source>
</evidence>
<dbReference type="Gene3D" id="1.10.3210.30">
    <property type="match status" value="1"/>
</dbReference>
<comment type="similarity">
    <text evidence="2">In the central section; belongs to the CRISPR-associated helicase Cas3 family.</text>
</comment>
<dbReference type="InterPro" id="IPR006474">
    <property type="entry name" value="Helicase_Cas3_CRISPR-ass_core"/>
</dbReference>
<evidence type="ECO:0000256" key="6">
    <source>
        <dbReference type="ARBA" id="ARBA00022801"/>
    </source>
</evidence>
<dbReference type="PROSITE" id="PS51192">
    <property type="entry name" value="HELICASE_ATP_BIND_1"/>
    <property type="match status" value="1"/>
</dbReference>
<dbReference type="CDD" id="cd17930">
    <property type="entry name" value="DEXHc_cas3"/>
    <property type="match status" value="1"/>
</dbReference>
<evidence type="ECO:0000313" key="13">
    <source>
        <dbReference type="Proteomes" id="UP000316628"/>
    </source>
</evidence>
<dbReference type="GO" id="GO:0051607">
    <property type="term" value="P:defense response to virus"/>
    <property type="evidence" value="ECO:0007669"/>
    <property type="project" value="UniProtKB-KW"/>
</dbReference>
<dbReference type="AlphaFoldDB" id="A0A543J5T3"/>
<sequence>MPVLLGPGCVRELRAAFSATGDPDGWIALLCGLHDLGKYAPGFQALRADVAVERLPVAAVDVLYVERPKGVGKVDTPHGTVTALHVRGMLRRWGMETPGAVTVAAALGGHHGYFPAVDQVEQARREVNDHGGRRWAGWRDEMVVEVARALGLAEPGSLPWGGVRVGVEVAVSLAALTSVSDWIASDTSNYTSPQGGFDLSDYVEQAREHAREAVRTAGLRAWVAPVDTSFGVLFPHHDKVRPVQRAAESLTAGRDGSTMLVVEAPTGEGKTNLALQVAATLVRDLELSGVYVAMPTKATSHQFLGEVEELLERLGDSTAVRLIHSEAREFLEERAVEPSDVGRDHGEDSDVAAGEWFTRKKSLVAPLGVGTLDQALKSVVRSGHLFVRLTALSSKVVVFDEVHAYDTQMSKLLDRLLMWLGRLGASVVLMSATLPSHRRRELVVAWQSGLLGVAPSAVPAEDGSASYPRVTIAGREPARVVGVGVSEELNADRRVVLDKGIADDEVADWLIKHAEGGRAVAAVHNMRPRAKATYEAVRDKVEHLPPDRRPEVVLLHGDMTNAVRRRKEADLRSWFGRDGRRRHAIVIGTQVLEQSLDLDFDAMLTDLAPVDLLIQRAGRVHRHRRDDRGELVLGITGVTDTPEGPKFPKGLHGVYRFHLLARTWALLRERSMITCPDDVSGLIDAVYGPEDAVECPAGWEASWRAWAQTYRRAVDRERAQAREWYVPMPMALERLNEMTDIPKYVTNLRSGGRRRG</sequence>
<organism evidence="12 13">
    <name type="scientific">Saccharothrix saharensis</name>
    <dbReference type="NCBI Taxonomy" id="571190"/>
    <lineage>
        <taxon>Bacteria</taxon>
        <taxon>Bacillati</taxon>
        <taxon>Actinomycetota</taxon>
        <taxon>Actinomycetes</taxon>
        <taxon>Pseudonocardiales</taxon>
        <taxon>Pseudonocardiaceae</taxon>
        <taxon>Saccharothrix</taxon>
    </lineage>
</organism>
<evidence type="ECO:0000256" key="2">
    <source>
        <dbReference type="ARBA" id="ARBA00009046"/>
    </source>
</evidence>
<dbReference type="InterPro" id="IPR014001">
    <property type="entry name" value="Helicase_ATP-bd"/>
</dbReference>
<evidence type="ECO:0000256" key="3">
    <source>
        <dbReference type="ARBA" id="ARBA00022722"/>
    </source>
</evidence>
<dbReference type="PANTHER" id="PTHR47963:SF9">
    <property type="entry name" value="CRISPR-ASSOCIATED ENDONUCLEASE_HELICASE CAS3"/>
    <property type="match status" value="1"/>
</dbReference>
<dbReference type="GO" id="GO:0046872">
    <property type="term" value="F:metal ion binding"/>
    <property type="evidence" value="ECO:0007669"/>
    <property type="project" value="UniProtKB-KW"/>
</dbReference>
<feature type="domain" description="Helicase ATP-binding" evidence="10">
    <location>
        <begin position="251"/>
        <end position="452"/>
    </location>
</feature>
<dbReference type="SMART" id="SM00490">
    <property type="entry name" value="HELICc"/>
    <property type="match status" value="1"/>
</dbReference>
<dbReference type="InterPro" id="IPR006483">
    <property type="entry name" value="CRISPR-assoc_Cas3_HD"/>
</dbReference>
<dbReference type="InterPro" id="IPR011545">
    <property type="entry name" value="DEAD/DEAH_box_helicase_dom"/>
</dbReference>
<dbReference type="PANTHER" id="PTHR47963">
    <property type="entry name" value="DEAD-BOX ATP-DEPENDENT RNA HELICASE 47, MITOCHONDRIAL"/>
    <property type="match status" value="1"/>
</dbReference>
<reference evidence="12 13" key="1">
    <citation type="submission" date="2019-06" db="EMBL/GenBank/DDBJ databases">
        <title>Sequencing the genomes of 1000 actinobacteria strains.</title>
        <authorList>
            <person name="Klenk H.-P."/>
        </authorList>
    </citation>
    <scope>NUCLEOTIDE SEQUENCE [LARGE SCALE GENOMIC DNA]</scope>
    <source>
        <strain evidence="12 13">DSM 45456</strain>
    </source>
</reference>
<dbReference type="Pfam" id="PF18019">
    <property type="entry name" value="Cas3_HD"/>
    <property type="match status" value="1"/>
</dbReference>
<keyword evidence="6" id="KW-0378">Hydrolase</keyword>
<keyword evidence="3" id="KW-0540">Nuclease</keyword>
<keyword evidence="13" id="KW-1185">Reference proteome</keyword>
<evidence type="ECO:0000259" key="11">
    <source>
        <dbReference type="PROSITE" id="PS51643"/>
    </source>
</evidence>
<evidence type="ECO:0000256" key="9">
    <source>
        <dbReference type="ARBA" id="ARBA00023118"/>
    </source>
</evidence>
<evidence type="ECO:0000256" key="7">
    <source>
        <dbReference type="ARBA" id="ARBA00022806"/>
    </source>
</evidence>
<evidence type="ECO:0000256" key="8">
    <source>
        <dbReference type="ARBA" id="ARBA00022840"/>
    </source>
</evidence>
<dbReference type="GO" id="GO:0005524">
    <property type="term" value="F:ATP binding"/>
    <property type="evidence" value="ECO:0007669"/>
    <property type="project" value="UniProtKB-KW"/>
</dbReference>
<evidence type="ECO:0000259" key="10">
    <source>
        <dbReference type="PROSITE" id="PS51192"/>
    </source>
</evidence>
<dbReference type="Gene3D" id="3.40.50.300">
    <property type="entry name" value="P-loop containing nucleotide triphosphate hydrolases"/>
    <property type="match status" value="2"/>
</dbReference>
<dbReference type="InterPro" id="IPR050547">
    <property type="entry name" value="DEAD_box_RNA_helicases"/>
</dbReference>
<keyword evidence="7" id="KW-0347">Helicase</keyword>
<dbReference type="Pfam" id="PF22590">
    <property type="entry name" value="Cas3-like_C_2"/>
    <property type="match status" value="1"/>
</dbReference>
<dbReference type="InterPro" id="IPR038257">
    <property type="entry name" value="CRISPR-assoc_Cas3_HD_sf"/>
</dbReference>
<name>A0A543J5T3_9PSEU</name>
<dbReference type="GO" id="GO:0004518">
    <property type="term" value="F:nuclease activity"/>
    <property type="evidence" value="ECO:0007669"/>
    <property type="project" value="UniProtKB-KW"/>
</dbReference>
<dbReference type="NCBIfam" id="TIGR01596">
    <property type="entry name" value="cas3_HD"/>
    <property type="match status" value="1"/>
</dbReference>
<dbReference type="GO" id="GO:0003723">
    <property type="term" value="F:RNA binding"/>
    <property type="evidence" value="ECO:0007669"/>
    <property type="project" value="TreeGrafter"/>
</dbReference>
<feature type="domain" description="HD Cas3-type" evidence="11">
    <location>
        <begin position="1"/>
        <end position="183"/>
    </location>
</feature>
<dbReference type="EMBL" id="VFPP01000001">
    <property type="protein sequence ID" value="TQM78181.1"/>
    <property type="molecule type" value="Genomic_DNA"/>
</dbReference>
<protein>
    <submittedName>
        <fullName evidence="12">CRISPR-associated Cas3 family helicase</fullName>
    </submittedName>
</protein>
<dbReference type="Pfam" id="PF00270">
    <property type="entry name" value="DEAD"/>
    <property type="match status" value="1"/>
</dbReference>
<dbReference type="InterPro" id="IPR027417">
    <property type="entry name" value="P-loop_NTPase"/>
</dbReference>
<dbReference type="CDD" id="cd09641">
    <property type="entry name" value="Cas3''_I"/>
    <property type="match status" value="1"/>
</dbReference>
<dbReference type="PROSITE" id="PS51643">
    <property type="entry name" value="HD_CAS3"/>
    <property type="match status" value="1"/>
</dbReference>
<keyword evidence="4" id="KW-0479">Metal-binding</keyword>
<comment type="similarity">
    <text evidence="1">In the N-terminal section; belongs to the CRISPR-associated nuclease Cas3-HD family.</text>
</comment>
<keyword evidence="5" id="KW-0547">Nucleotide-binding</keyword>
<dbReference type="SUPFAM" id="SSF52540">
    <property type="entry name" value="P-loop containing nucleoside triphosphate hydrolases"/>
    <property type="match status" value="1"/>
</dbReference>
<evidence type="ECO:0000313" key="12">
    <source>
        <dbReference type="EMBL" id="TQM78181.1"/>
    </source>
</evidence>
<dbReference type="NCBIfam" id="TIGR01587">
    <property type="entry name" value="cas3_core"/>
    <property type="match status" value="1"/>
</dbReference>
<proteinExistence type="inferred from homology"/>
<dbReference type="Proteomes" id="UP000316628">
    <property type="component" value="Unassembled WGS sequence"/>
</dbReference>
<keyword evidence="8" id="KW-0067">ATP-binding</keyword>
<dbReference type="GO" id="GO:0003724">
    <property type="term" value="F:RNA helicase activity"/>
    <property type="evidence" value="ECO:0007669"/>
    <property type="project" value="TreeGrafter"/>
</dbReference>
<dbReference type="SMART" id="SM00487">
    <property type="entry name" value="DEXDc"/>
    <property type="match status" value="1"/>
</dbReference>
<dbReference type="InterPro" id="IPR001650">
    <property type="entry name" value="Helicase_C-like"/>
</dbReference>
<keyword evidence="9" id="KW-0051">Antiviral defense</keyword>
<evidence type="ECO:0000256" key="4">
    <source>
        <dbReference type="ARBA" id="ARBA00022723"/>
    </source>
</evidence>